<comment type="caution">
    <text evidence="1">The sequence shown here is derived from an EMBL/GenBank/DDBJ whole genome shotgun (WGS) entry which is preliminary data.</text>
</comment>
<evidence type="ECO:0000313" key="2">
    <source>
        <dbReference type="Proteomes" id="UP000814033"/>
    </source>
</evidence>
<accession>A0ACB8S031</accession>
<sequence>MLDCEGREIGTADGALSLLSLGSPPVDSQSVFVIDVPAIRAFPPAMQAIAFLLRNPLIVKVVWDGRMDAIELSDVFGVGLGPVLDLQIVEVLSRETRFGETDRDRVQRLARGQFGYRALKEEPELFNGMHVVLGMQRCLEHFRLDFGLAKDTEVVEMHRNHESSRWMDRPLSPKLIQYAANDILLIAHLFAFFVHNDFIPNNVHAFSDVLEKCARYVTRCGRIGRVDESDPFRPKAILLLDSLAVDASPMALCAGCGLVLPFPCFEVFGWSRTAHCRLCKVRAMKTKLALCEYVVPILG</sequence>
<proteinExistence type="predicted"/>
<gene>
    <name evidence="1" type="ORF">FA95DRAFT_1538429</name>
</gene>
<reference evidence="1" key="2">
    <citation type="journal article" date="2022" name="New Phytol.">
        <title>Evolutionary transition to the ectomycorrhizal habit in the genomes of a hyperdiverse lineage of mushroom-forming fungi.</title>
        <authorList>
            <person name="Looney B."/>
            <person name="Miyauchi S."/>
            <person name="Morin E."/>
            <person name="Drula E."/>
            <person name="Courty P.E."/>
            <person name="Kohler A."/>
            <person name="Kuo A."/>
            <person name="LaButti K."/>
            <person name="Pangilinan J."/>
            <person name="Lipzen A."/>
            <person name="Riley R."/>
            <person name="Andreopoulos W."/>
            <person name="He G."/>
            <person name="Johnson J."/>
            <person name="Nolan M."/>
            <person name="Tritt A."/>
            <person name="Barry K.W."/>
            <person name="Grigoriev I.V."/>
            <person name="Nagy L.G."/>
            <person name="Hibbett D."/>
            <person name="Henrissat B."/>
            <person name="Matheny P.B."/>
            <person name="Labbe J."/>
            <person name="Martin F.M."/>
        </authorList>
    </citation>
    <scope>NUCLEOTIDE SEQUENCE</scope>
    <source>
        <strain evidence="1">FP105234-sp</strain>
    </source>
</reference>
<keyword evidence="2" id="KW-1185">Reference proteome</keyword>
<evidence type="ECO:0000313" key="1">
    <source>
        <dbReference type="EMBL" id="KAI0049360.1"/>
    </source>
</evidence>
<name>A0ACB8S031_9AGAM</name>
<dbReference type="EMBL" id="MU275874">
    <property type="protein sequence ID" value="KAI0049360.1"/>
    <property type="molecule type" value="Genomic_DNA"/>
</dbReference>
<dbReference type="Proteomes" id="UP000814033">
    <property type="component" value="Unassembled WGS sequence"/>
</dbReference>
<organism evidence="1 2">
    <name type="scientific">Auriscalpium vulgare</name>
    <dbReference type="NCBI Taxonomy" id="40419"/>
    <lineage>
        <taxon>Eukaryota</taxon>
        <taxon>Fungi</taxon>
        <taxon>Dikarya</taxon>
        <taxon>Basidiomycota</taxon>
        <taxon>Agaricomycotina</taxon>
        <taxon>Agaricomycetes</taxon>
        <taxon>Russulales</taxon>
        <taxon>Auriscalpiaceae</taxon>
        <taxon>Auriscalpium</taxon>
    </lineage>
</organism>
<reference evidence="1" key="1">
    <citation type="submission" date="2021-02" db="EMBL/GenBank/DDBJ databases">
        <authorList>
            <consortium name="DOE Joint Genome Institute"/>
            <person name="Ahrendt S."/>
            <person name="Looney B.P."/>
            <person name="Miyauchi S."/>
            <person name="Morin E."/>
            <person name="Drula E."/>
            <person name="Courty P.E."/>
            <person name="Chicoki N."/>
            <person name="Fauchery L."/>
            <person name="Kohler A."/>
            <person name="Kuo A."/>
            <person name="Labutti K."/>
            <person name="Pangilinan J."/>
            <person name="Lipzen A."/>
            <person name="Riley R."/>
            <person name="Andreopoulos W."/>
            <person name="He G."/>
            <person name="Johnson J."/>
            <person name="Barry K.W."/>
            <person name="Grigoriev I.V."/>
            <person name="Nagy L."/>
            <person name="Hibbett D."/>
            <person name="Henrissat B."/>
            <person name="Matheny P.B."/>
            <person name="Labbe J."/>
            <person name="Martin F."/>
        </authorList>
    </citation>
    <scope>NUCLEOTIDE SEQUENCE</scope>
    <source>
        <strain evidence="1">FP105234-sp</strain>
    </source>
</reference>
<protein>
    <submittedName>
        <fullName evidence="1">Uncharacterized protein</fullName>
    </submittedName>
</protein>